<feature type="transmembrane region" description="Helical" evidence="1">
    <location>
        <begin position="238"/>
        <end position="259"/>
    </location>
</feature>
<keyword evidence="1" id="KW-0812">Transmembrane</keyword>
<feature type="transmembrane region" description="Helical" evidence="1">
    <location>
        <begin position="87"/>
        <end position="109"/>
    </location>
</feature>
<keyword evidence="1" id="KW-0472">Membrane</keyword>
<dbReference type="EMBL" id="PVTX01000001">
    <property type="protein sequence ID" value="PRZ10129.1"/>
    <property type="molecule type" value="Genomic_DNA"/>
</dbReference>
<accession>A0ABX5ELU9</accession>
<evidence type="ECO:0000313" key="2">
    <source>
        <dbReference type="EMBL" id="PRZ10129.1"/>
    </source>
</evidence>
<comment type="caution">
    <text evidence="2">The sequence shown here is derived from an EMBL/GenBank/DDBJ whole genome shotgun (WGS) entry which is preliminary data.</text>
</comment>
<feature type="transmembrane region" description="Helical" evidence="1">
    <location>
        <begin position="163"/>
        <end position="181"/>
    </location>
</feature>
<reference evidence="2 3" key="1">
    <citation type="submission" date="2018-03" db="EMBL/GenBank/DDBJ databases">
        <title>Comparative analysis of microorganisms from saline springs in Andes Mountain Range, Colombia.</title>
        <authorList>
            <person name="Rubin E."/>
        </authorList>
    </citation>
    <scope>NUCLEOTIDE SEQUENCE [LARGE SCALE GENOMIC DNA]</scope>
    <source>
        <strain evidence="2 3">CG 23</strain>
    </source>
</reference>
<sequence length="308" mass="32365">MTATNITPSEITLMLTVTDASCGQAVGTPDLQPYSSGDVTFVMSCTAGEQPRPAEVSAQSEAGPLVPSSIAVIIGLAPVAEPQWSALWWYVWLGVPLSLVGVVPPYLFWLNRPRGNTRRVRTEERFQHTSDQPTGGLEPWWDPRYLKFSLPGITSDWSFQDNWASSVGLAAALFTTVFAGGDSLDAIVGDEAQATLGVVAVAAGLSTGIIGSGPLWLTIFKRRYDDQGGIAKHNTIGGVLVASIIVLLGTTGLLFTAAAAVALPLAWILAAIAALLLLVYAWKSIPQTLALGRFGGGVDQATSVSASL</sequence>
<organism evidence="2 3">
    <name type="scientific">Isoptericola halotolerans</name>
    <dbReference type="NCBI Taxonomy" id="300560"/>
    <lineage>
        <taxon>Bacteria</taxon>
        <taxon>Bacillati</taxon>
        <taxon>Actinomycetota</taxon>
        <taxon>Actinomycetes</taxon>
        <taxon>Micrococcales</taxon>
        <taxon>Promicromonosporaceae</taxon>
        <taxon>Isoptericola</taxon>
    </lineage>
</organism>
<evidence type="ECO:0000313" key="3">
    <source>
        <dbReference type="Proteomes" id="UP000239895"/>
    </source>
</evidence>
<gene>
    <name evidence="2" type="ORF">BCL65_101267</name>
</gene>
<protein>
    <submittedName>
        <fullName evidence="2">Uncharacterized protein</fullName>
    </submittedName>
</protein>
<evidence type="ECO:0000256" key="1">
    <source>
        <dbReference type="SAM" id="Phobius"/>
    </source>
</evidence>
<feature type="transmembrane region" description="Helical" evidence="1">
    <location>
        <begin position="193"/>
        <end position="217"/>
    </location>
</feature>
<proteinExistence type="predicted"/>
<keyword evidence="3" id="KW-1185">Reference proteome</keyword>
<name>A0ABX5ELU9_9MICO</name>
<keyword evidence="1" id="KW-1133">Transmembrane helix</keyword>
<dbReference type="Proteomes" id="UP000239895">
    <property type="component" value="Unassembled WGS sequence"/>
</dbReference>
<feature type="transmembrane region" description="Helical" evidence="1">
    <location>
        <begin position="265"/>
        <end position="282"/>
    </location>
</feature>